<evidence type="ECO:0000313" key="1">
    <source>
        <dbReference type="EMBL" id="MDL0433993.1"/>
    </source>
</evidence>
<evidence type="ECO:0000313" key="2">
    <source>
        <dbReference type="Proteomes" id="UP001227964"/>
    </source>
</evidence>
<accession>A0ABT7IJX9</accession>
<dbReference type="EMBL" id="JASSVS010000030">
    <property type="protein sequence ID" value="MDL0433993.1"/>
    <property type="molecule type" value="Genomic_DNA"/>
</dbReference>
<proteinExistence type="predicted"/>
<name>A0ABT7IJX9_9GAMM</name>
<protein>
    <submittedName>
        <fullName evidence="1">Uncharacterized protein</fullName>
    </submittedName>
</protein>
<gene>
    <name evidence="1" type="ORF">QPM17_22895</name>
</gene>
<reference evidence="1 2" key="1">
    <citation type="submission" date="2023-06" db="EMBL/GenBank/DDBJ databases">
        <title>Marinobacter azerbaijanicus a moderately halophilic, isolated from Urmia Lake in Azerbaijan region of Iran.</title>
        <authorList>
            <person name="Sanchez-Porro C."/>
            <person name="Aghdam E.M."/>
            <person name="Saheb S.M."/>
            <person name="Tarhriz V."/>
            <person name="Kazemi E."/>
            <person name="Ammozegar M.A."/>
            <person name="Ventosa A."/>
            <person name="Hejazi M.S."/>
        </authorList>
    </citation>
    <scope>NUCLEOTIDE SEQUENCE [LARGE SCALE GENOMIC DNA]</scope>
    <source>
        <strain evidence="1 2">TBZ242</strain>
    </source>
</reference>
<sequence>MSQDFDYLTELTEDFFRQRRVGRSLRIIEESEITGWEVWFQVEFAHFLSQHLTEPEWWREWSLDYDRRMEKGRTFCRPDFIIRKKGWRQESYAALR</sequence>
<comment type="caution">
    <text evidence="1">The sequence shown here is derived from an EMBL/GenBank/DDBJ whole genome shotgun (WGS) entry which is preliminary data.</text>
</comment>
<keyword evidence="2" id="KW-1185">Reference proteome</keyword>
<dbReference type="RefSeq" id="WP_285394067.1">
    <property type="nucleotide sequence ID" value="NZ_JASSVS010000030.1"/>
</dbReference>
<organism evidence="1 2">
    <name type="scientific">Marinobacter azerbaijanicus</name>
    <dbReference type="NCBI Taxonomy" id="3050455"/>
    <lineage>
        <taxon>Bacteria</taxon>
        <taxon>Pseudomonadati</taxon>
        <taxon>Pseudomonadota</taxon>
        <taxon>Gammaproteobacteria</taxon>
        <taxon>Pseudomonadales</taxon>
        <taxon>Marinobacteraceae</taxon>
        <taxon>Marinobacter</taxon>
    </lineage>
</organism>
<dbReference type="Proteomes" id="UP001227964">
    <property type="component" value="Unassembled WGS sequence"/>
</dbReference>